<dbReference type="Pfam" id="PF01321">
    <property type="entry name" value="Creatinase_N"/>
    <property type="match status" value="1"/>
</dbReference>
<feature type="domain" description="Peptidase M24" evidence="1">
    <location>
        <begin position="161"/>
        <end position="352"/>
    </location>
</feature>
<organism evidence="3 4">
    <name type="scientific">Actinomadura madurae</name>
    <dbReference type="NCBI Taxonomy" id="1993"/>
    <lineage>
        <taxon>Bacteria</taxon>
        <taxon>Bacillati</taxon>
        <taxon>Actinomycetota</taxon>
        <taxon>Actinomycetes</taxon>
        <taxon>Streptosporangiales</taxon>
        <taxon>Thermomonosporaceae</taxon>
        <taxon>Actinomadura</taxon>
    </lineage>
</organism>
<dbReference type="Proteomes" id="UP000183413">
    <property type="component" value="Unassembled WGS sequence"/>
</dbReference>
<accession>A0A1I5QQC6</accession>
<dbReference type="InterPro" id="IPR000994">
    <property type="entry name" value="Pept_M24"/>
</dbReference>
<evidence type="ECO:0000259" key="2">
    <source>
        <dbReference type="Pfam" id="PF01321"/>
    </source>
</evidence>
<dbReference type="RefSeq" id="WP_075023433.1">
    <property type="nucleotide sequence ID" value="NZ_FOVH01000014.1"/>
</dbReference>
<name>A0A1I5QQC6_9ACTN</name>
<dbReference type="eggNOG" id="COG0006">
    <property type="taxonomic scope" value="Bacteria"/>
</dbReference>
<reference evidence="3 4" key="1">
    <citation type="submission" date="2016-10" db="EMBL/GenBank/DDBJ databases">
        <authorList>
            <person name="de Groot N.N."/>
        </authorList>
    </citation>
    <scope>NUCLEOTIDE SEQUENCE [LARGE SCALE GENOMIC DNA]</scope>
    <source>
        <strain evidence="3 4">DSM 43067</strain>
    </source>
</reference>
<dbReference type="SUPFAM" id="SSF55920">
    <property type="entry name" value="Creatinase/aminopeptidase"/>
    <property type="match status" value="1"/>
</dbReference>
<dbReference type="PANTHER" id="PTHR46112">
    <property type="entry name" value="AMINOPEPTIDASE"/>
    <property type="match status" value="1"/>
</dbReference>
<sequence length="384" mass="40977">MTAELIIAVPQDEHRTRTGRLRQVMRRRGLAAVALTSPENLYYLLGLDHLGYFAFTMAVVPLDGPPVLVARRMERHTLTAQVPSARQALYGETQDPAKAAARVLASVTPPGSAIGVEEGSMTLPPAVLARLRQALPDRTYTDCTALPARLRTVKSASEIDLVRWAADISGTAMHAALDAAGTGVSERTVAARAQWAMTSAGGHQPGFAPLVRSLDRLAQEHVTWREHHLRHGEGLFVELSGCVHRYHAPMSRTVYCGEAPPDAAEAASAAHAGLEAARAALVPGNLTGDVYAAWASTVAAATGRRPRRHHCGYLTGIGFPPSWVGGASVPGIRAGGRTRIREGMVFHLMSWIDRPGHVVSDTALVEANGAVLLTDAPRSLIVRP</sequence>
<evidence type="ECO:0000313" key="3">
    <source>
        <dbReference type="EMBL" id="SFP48495.1"/>
    </source>
</evidence>
<dbReference type="STRING" id="1993.SAMN04489713_114223"/>
<evidence type="ECO:0000259" key="1">
    <source>
        <dbReference type="Pfam" id="PF00557"/>
    </source>
</evidence>
<proteinExistence type="predicted"/>
<keyword evidence="4" id="KW-1185">Reference proteome</keyword>
<dbReference type="InterPro" id="IPR036005">
    <property type="entry name" value="Creatinase/aminopeptidase-like"/>
</dbReference>
<dbReference type="Gene3D" id="3.90.230.10">
    <property type="entry name" value="Creatinase/methionine aminopeptidase superfamily"/>
    <property type="match status" value="1"/>
</dbReference>
<dbReference type="InterPro" id="IPR029149">
    <property type="entry name" value="Creatin/AminoP/Spt16_N"/>
</dbReference>
<protein>
    <submittedName>
        <fullName evidence="3">Xaa-Pro dipeptidase</fullName>
    </submittedName>
</protein>
<dbReference type="PANTHER" id="PTHR46112:SF2">
    <property type="entry name" value="XAA-PRO AMINOPEPTIDASE P-RELATED"/>
    <property type="match status" value="1"/>
</dbReference>
<dbReference type="InterPro" id="IPR000587">
    <property type="entry name" value="Creatinase_N"/>
</dbReference>
<gene>
    <name evidence="3" type="ORF">SAMN04489713_114223</name>
</gene>
<dbReference type="EMBL" id="FOVH01000014">
    <property type="protein sequence ID" value="SFP48495.1"/>
    <property type="molecule type" value="Genomic_DNA"/>
</dbReference>
<dbReference type="Pfam" id="PF00557">
    <property type="entry name" value="Peptidase_M24"/>
    <property type="match status" value="1"/>
</dbReference>
<feature type="domain" description="Creatinase N-terminal" evidence="2">
    <location>
        <begin position="17"/>
        <end position="153"/>
    </location>
</feature>
<dbReference type="InParanoid" id="A0A1I5QQC6"/>
<dbReference type="InterPro" id="IPR050659">
    <property type="entry name" value="Peptidase_M24B"/>
</dbReference>
<evidence type="ECO:0000313" key="4">
    <source>
        <dbReference type="Proteomes" id="UP000183413"/>
    </source>
</evidence>
<dbReference type="Gene3D" id="3.40.350.10">
    <property type="entry name" value="Creatinase/prolidase N-terminal domain"/>
    <property type="match status" value="1"/>
</dbReference>
<dbReference type="AlphaFoldDB" id="A0A1I5QQC6"/>
<dbReference type="SUPFAM" id="SSF53092">
    <property type="entry name" value="Creatinase/prolidase N-terminal domain"/>
    <property type="match status" value="1"/>
</dbReference>
<dbReference type="CDD" id="cd01066">
    <property type="entry name" value="APP_MetAP"/>
    <property type="match status" value="1"/>
</dbReference>